<accession>A0A383AUF4</accession>
<organism evidence="2">
    <name type="scientific">marine metagenome</name>
    <dbReference type="NCBI Taxonomy" id="408172"/>
    <lineage>
        <taxon>unclassified sequences</taxon>
        <taxon>metagenomes</taxon>
        <taxon>ecological metagenomes</taxon>
    </lineage>
</organism>
<evidence type="ECO:0000256" key="1">
    <source>
        <dbReference type="SAM" id="Phobius"/>
    </source>
</evidence>
<feature type="transmembrane region" description="Helical" evidence="1">
    <location>
        <begin position="6"/>
        <end position="30"/>
    </location>
</feature>
<keyword evidence="1" id="KW-1133">Transmembrane helix</keyword>
<gene>
    <name evidence="2" type="ORF">METZ01_LOCUS463642</name>
</gene>
<dbReference type="EMBL" id="UINC01194618">
    <property type="protein sequence ID" value="SVE10788.1"/>
    <property type="molecule type" value="Genomic_DNA"/>
</dbReference>
<protein>
    <submittedName>
        <fullName evidence="2">Uncharacterized protein</fullName>
    </submittedName>
</protein>
<keyword evidence="1" id="KW-0472">Membrane</keyword>
<dbReference type="AlphaFoldDB" id="A0A383AUF4"/>
<sequence>MRRFLYSLVIILSGLIALIVLTVGGIFTAARFSDGPMEGRLEIVSAGPFTSGELQS</sequence>
<evidence type="ECO:0000313" key="2">
    <source>
        <dbReference type="EMBL" id="SVE10788.1"/>
    </source>
</evidence>
<proteinExistence type="predicted"/>
<feature type="non-terminal residue" evidence="2">
    <location>
        <position position="56"/>
    </location>
</feature>
<keyword evidence="1" id="KW-0812">Transmembrane</keyword>
<name>A0A383AUF4_9ZZZZ</name>
<reference evidence="2" key="1">
    <citation type="submission" date="2018-05" db="EMBL/GenBank/DDBJ databases">
        <authorList>
            <person name="Lanie J.A."/>
            <person name="Ng W.-L."/>
            <person name="Kazmierczak K.M."/>
            <person name="Andrzejewski T.M."/>
            <person name="Davidsen T.M."/>
            <person name="Wayne K.J."/>
            <person name="Tettelin H."/>
            <person name="Glass J.I."/>
            <person name="Rusch D."/>
            <person name="Podicherti R."/>
            <person name="Tsui H.-C.T."/>
            <person name="Winkler M.E."/>
        </authorList>
    </citation>
    <scope>NUCLEOTIDE SEQUENCE</scope>
</reference>